<evidence type="ECO:0008006" key="3">
    <source>
        <dbReference type="Google" id="ProtNLM"/>
    </source>
</evidence>
<protein>
    <recommendedName>
        <fullName evidence="3">G:T/U mismatch-specific DNA glycosylase</fullName>
    </recommendedName>
</protein>
<name>A0A0G3WJX1_9BACT</name>
<dbReference type="RefSeq" id="WP_052570724.1">
    <property type="nucleotide sequence ID" value="NZ_CP009498.1"/>
</dbReference>
<keyword evidence="2" id="KW-1185">Reference proteome</keyword>
<proteinExistence type="predicted"/>
<dbReference type="Proteomes" id="UP000035337">
    <property type="component" value="Chromosome"/>
</dbReference>
<dbReference type="EMBL" id="CP009498">
    <property type="protein sequence ID" value="AKL98190.1"/>
    <property type="molecule type" value="Genomic_DNA"/>
</dbReference>
<evidence type="ECO:0000313" key="2">
    <source>
        <dbReference type="Proteomes" id="UP000035337"/>
    </source>
</evidence>
<dbReference type="AlphaFoldDB" id="A0A0G3WJX1"/>
<dbReference type="STRING" id="1408281.Epro_0811"/>
<dbReference type="Gene3D" id="3.40.470.10">
    <property type="entry name" value="Uracil-DNA glycosylase-like domain"/>
    <property type="match status" value="1"/>
</dbReference>
<dbReference type="CDD" id="cd10032">
    <property type="entry name" value="UDG-F6_HDG"/>
    <property type="match status" value="1"/>
</dbReference>
<dbReference type="SUPFAM" id="SSF52141">
    <property type="entry name" value="Uracil-DNA glycosylase-like"/>
    <property type="match status" value="1"/>
</dbReference>
<dbReference type="OrthoDB" id="9794144at2"/>
<organism evidence="1 2">
    <name type="scientific">Endomicrobium proavitum</name>
    <dbReference type="NCBI Taxonomy" id="1408281"/>
    <lineage>
        <taxon>Bacteria</taxon>
        <taxon>Pseudomonadati</taxon>
        <taxon>Elusimicrobiota</taxon>
        <taxon>Endomicrobiia</taxon>
        <taxon>Endomicrobiales</taxon>
        <taxon>Endomicrobiaceae</taxon>
        <taxon>Endomicrobium</taxon>
    </lineage>
</organism>
<reference evidence="1 2" key="1">
    <citation type="submission" date="2014-09" db="EMBL/GenBank/DDBJ databases">
        <title>Complete genome sequence of Endomicrobium proavitum.</title>
        <authorList>
            <person name="Zheng H."/>
        </authorList>
    </citation>
    <scope>NUCLEOTIDE SEQUENCE [LARGE SCALE GENOMIC DNA]</scope>
    <source>
        <strain evidence="1 2">Rsa215</strain>
    </source>
</reference>
<dbReference type="PATRIC" id="fig|1408281.3.peg.829"/>
<evidence type="ECO:0000313" key="1">
    <source>
        <dbReference type="EMBL" id="AKL98190.1"/>
    </source>
</evidence>
<gene>
    <name evidence="1" type="ORF">Epro_0811</name>
</gene>
<accession>A0A0G3WJX1</accession>
<sequence>MNNHNIETHPIEPFFPKGATILMLGSFPPPKTRWKMDFFYPNLQNDMWRIFGLVFFEDKNYFLTKNLKSFNESLIRSFLTAKGIAMWDSAMKVRRLSDNASDKFLEVVESINLKETLKTLPKCKTIALTGQKAVDTLMGILNFKEPEVGGFSQADYLKIYRMPSSSRAYPKPVEDKVAVYKKMFKDIGLI</sequence>
<dbReference type="KEGG" id="epo:Epro_0811"/>
<dbReference type="InterPro" id="IPR036895">
    <property type="entry name" value="Uracil-DNA_glycosylase-like_sf"/>
</dbReference>